<dbReference type="Gene3D" id="1.20.1250.20">
    <property type="entry name" value="MFS general substrate transporter like domains"/>
    <property type="match status" value="1"/>
</dbReference>
<feature type="compositionally biased region" description="Basic and acidic residues" evidence="7">
    <location>
        <begin position="546"/>
        <end position="572"/>
    </location>
</feature>
<evidence type="ECO:0000256" key="4">
    <source>
        <dbReference type="ARBA" id="ARBA00022692"/>
    </source>
</evidence>
<dbReference type="AlphaFoldDB" id="A0A0D2EAV7"/>
<dbReference type="Proteomes" id="UP000054342">
    <property type="component" value="Unassembled WGS sequence"/>
</dbReference>
<evidence type="ECO:0000256" key="5">
    <source>
        <dbReference type="ARBA" id="ARBA00022989"/>
    </source>
</evidence>
<dbReference type="SUPFAM" id="SSF103473">
    <property type="entry name" value="MFS general substrate transporter"/>
    <property type="match status" value="1"/>
</dbReference>
<dbReference type="GO" id="GO:0016020">
    <property type="term" value="C:membrane"/>
    <property type="evidence" value="ECO:0007669"/>
    <property type="project" value="UniProtKB-SubCell"/>
</dbReference>
<dbReference type="InterPro" id="IPR003663">
    <property type="entry name" value="Sugar/inositol_transpt"/>
</dbReference>
<feature type="domain" description="Major facilitator superfamily (MFS) profile" evidence="9">
    <location>
        <begin position="24"/>
        <end position="502"/>
    </location>
</feature>
<feature type="transmembrane region" description="Helical" evidence="8">
    <location>
        <begin position="126"/>
        <end position="149"/>
    </location>
</feature>
<feature type="transmembrane region" description="Helical" evidence="8">
    <location>
        <begin position="357"/>
        <end position="380"/>
    </location>
</feature>
<feature type="transmembrane region" description="Helical" evidence="8">
    <location>
        <begin position="102"/>
        <end position="120"/>
    </location>
</feature>
<feature type="region of interest" description="Disordered" evidence="7">
    <location>
        <begin position="541"/>
        <end position="579"/>
    </location>
</feature>
<evidence type="ECO:0000256" key="2">
    <source>
        <dbReference type="ARBA" id="ARBA00010992"/>
    </source>
</evidence>
<sequence>MWEILKARGVAHGRLTGLRLITAINVVAGLGIFFSGYDQGVMAGVNVSPDYIRTMGLGYTDHQGNNIITKPTEQGGIVAIYYLGTSIGTLLGGALSDHVGRIRTVLLGCFFAIFGAALQAGAKNTPWILCARIVTGMGTGIFNGVLPVWSAETSHKNHRGFFVSFEFTLNYVGLITAYWLEYGVSFVDGGNTSFRWRFPLAFQIVPLFALVALLFFMPESPRWLVKVGRFEEAKIILGRLRGEGDPLHPEAVGEFEDIHGAVELERETGRRFNYWTMLTGRGSGKLHLERRVQLSLWLLFLQAWTGITTITVYSPIMFTLAGYSNTKSQLLAGINNIGACLCSLIGMVLIDRVGRRWMLWVGAAMLGVCMFLETGMVTMLKKQVPGSSEAQAWGAASAFFVFFFTGIFASSWLDVPFVYPTETFPLEASSFLVSRSTRSLTKIQVRAKGNAFGTVDWGLGCGSVSLLVPVWFSTLSQYTFLIHGCVNFLTIPVVYCLYPETKQRTLEEMDLLFASDKPWVWEAEKTFQRLKKENMQILHLSNASPVRKDGAKDDGVREKPDMETEHMERSSDEGPMQAD</sequence>
<evidence type="ECO:0000259" key="9">
    <source>
        <dbReference type="PROSITE" id="PS50850"/>
    </source>
</evidence>
<dbReference type="InterPro" id="IPR036259">
    <property type="entry name" value="MFS_trans_sf"/>
</dbReference>
<feature type="transmembrane region" description="Helical" evidence="8">
    <location>
        <begin position="200"/>
        <end position="217"/>
    </location>
</feature>
<dbReference type="PANTHER" id="PTHR48022:SF78">
    <property type="entry name" value="MONOSACCHARIDE TRANSPORTER, PUTATIVE (AFU_ORTHOLOGUE AFUA_2G02110)-RELATED"/>
    <property type="match status" value="1"/>
</dbReference>
<reference evidence="10 11" key="1">
    <citation type="submission" date="2015-01" db="EMBL/GenBank/DDBJ databases">
        <title>The Genome Sequence of Exophiala xenobiotica CBS118157.</title>
        <authorList>
            <consortium name="The Broad Institute Genomics Platform"/>
            <person name="Cuomo C."/>
            <person name="de Hoog S."/>
            <person name="Gorbushina A."/>
            <person name="Stielow B."/>
            <person name="Teixiera M."/>
            <person name="Abouelleil A."/>
            <person name="Chapman S.B."/>
            <person name="Priest M."/>
            <person name="Young S.K."/>
            <person name="Wortman J."/>
            <person name="Nusbaum C."/>
            <person name="Birren B."/>
        </authorList>
    </citation>
    <scope>NUCLEOTIDE SEQUENCE [LARGE SCALE GENOMIC DNA]</scope>
    <source>
        <strain evidence="10 11">CBS 118157</strain>
    </source>
</reference>
<dbReference type="HOGENOM" id="CLU_001265_30_3_1"/>
<dbReference type="RefSeq" id="XP_013312394.1">
    <property type="nucleotide sequence ID" value="XM_013456940.1"/>
</dbReference>
<evidence type="ECO:0000313" key="10">
    <source>
        <dbReference type="EMBL" id="KIW51810.1"/>
    </source>
</evidence>
<protein>
    <recommendedName>
        <fullName evidence="9">Major facilitator superfamily (MFS) profile domain-containing protein</fullName>
    </recommendedName>
</protein>
<evidence type="ECO:0000256" key="1">
    <source>
        <dbReference type="ARBA" id="ARBA00004141"/>
    </source>
</evidence>
<feature type="transmembrane region" description="Helical" evidence="8">
    <location>
        <begin position="330"/>
        <end position="350"/>
    </location>
</feature>
<evidence type="ECO:0000256" key="8">
    <source>
        <dbReference type="SAM" id="Phobius"/>
    </source>
</evidence>
<feature type="transmembrane region" description="Helical" evidence="8">
    <location>
        <begin position="478"/>
        <end position="498"/>
    </location>
</feature>
<keyword evidence="4 8" id="KW-0812">Transmembrane</keyword>
<dbReference type="InterPro" id="IPR020846">
    <property type="entry name" value="MFS_dom"/>
</dbReference>
<dbReference type="EMBL" id="KN847322">
    <property type="protein sequence ID" value="KIW51810.1"/>
    <property type="molecule type" value="Genomic_DNA"/>
</dbReference>
<evidence type="ECO:0000313" key="11">
    <source>
        <dbReference type="Proteomes" id="UP000054342"/>
    </source>
</evidence>
<keyword evidence="5 8" id="KW-1133">Transmembrane helix</keyword>
<dbReference type="InterPro" id="IPR050360">
    <property type="entry name" value="MFS_Sugar_Transporters"/>
</dbReference>
<keyword evidence="11" id="KW-1185">Reference proteome</keyword>
<feature type="transmembrane region" description="Helical" evidence="8">
    <location>
        <begin position="294"/>
        <end position="318"/>
    </location>
</feature>
<proteinExistence type="inferred from homology"/>
<dbReference type="Pfam" id="PF00083">
    <property type="entry name" value="Sugar_tr"/>
    <property type="match status" value="1"/>
</dbReference>
<dbReference type="PROSITE" id="PS00216">
    <property type="entry name" value="SUGAR_TRANSPORT_1"/>
    <property type="match status" value="1"/>
</dbReference>
<dbReference type="PROSITE" id="PS50850">
    <property type="entry name" value="MFS"/>
    <property type="match status" value="1"/>
</dbReference>
<evidence type="ECO:0000256" key="6">
    <source>
        <dbReference type="ARBA" id="ARBA00023136"/>
    </source>
</evidence>
<comment type="similarity">
    <text evidence="2">Belongs to the major facilitator superfamily. Sugar transporter (TC 2.A.1.1) family.</text>
</comment>
<feature type="transmembrane region" description="Helical" evidence="8">
    <location>
        <begin position="20"/>
        <end position="37"/>
    </location>
</feature>
<organism evidence="10 11">
    <name type="scientific">Exophiala xenobiotica</name>
    <dbReference type="NCBI Taxonomy" id="348802"/>
    <lineage>
        <taxon>Eukaryota</taxon>
        <taxon>Fungi</taxon>
        <taxon>Dikarya</taxon>
        <taxon>Ascomycota</taxon>
        <taxon>Pezizomycotina</taxon>
        <taxon>Eurotiomycetes</taxon>
        <taxon>Chaetothyriomycetidae</taxon>
        <taxon>Chaetothyriales</taxon>
        <taxon>Herpotrichiellaceae</taxon>
        <taxon>Exophiala</taxon>
    </lineage>
</organism>
<evidence type="ECO:0000256" key="7">
    <source>
        <dbReference type="SAM" id="MobiDB-lite"/>
    </source>
</evidence>
<dbReference type="PRINTS" id="PR00171">
    <property type="entry name" value="SUGRTRNSPORT"/>
</dbReference>
<dbReference type="GO" id="GO:0005351">
    <property type="term" value="F:carbohydrate:proton symporter activity"/>
    <property type="evidence" value="ECO:0007669"/>
    <property type="project" value="TreeGrafter"/>
</dbReference>
<dbReference type="FunFam" id="1.20.1250.20:FF:000090">
    <property type="entry name" value="MFS sugar transporter, putative"/>
    <property type="match status" value="1"/>
</dbReference>
<comment type="subcellular location">
    <subcellularLocation>
        <location evidence="1">Membrane</location>
        <topology evidence="1">Multi-pass membrane protein</topology>
    </subcellularLocation>
</comment>
<feature type="transmembrane region" description="Helical" evidence="8">
    <location>
        <begin position="161"/>
        <end position="180"/>
    </location>
</feature>
<dbReference type="PANTHER" id="PTHR48022">
    <property type="entry name" value="PLASTIDIC GLUCOSE TRANSPORTER 4"/>
    <property type="match status" value="1"/>
</dbReference>
<dbReference type="InterPro" id="IPR005828">
    <property type="entry name" value="MFS_sugar_transport-like"/>
</dbReference>
<dbReference type="OrthoDB" id="2544694at2759"/>
<feature type="transmembrane region" description="Helical" evidence="8">
    <location>
        <begin position="451"/>
        <end position="472"/>
    </location>
</feature>
<accession>A0A0D2EAV7</accession>
<evidence type="ECO:0000256" key="3">
    <source>
        <dbReference type="ARBA" id="ARBA00022448"/>
    </source>
</evidence>
<name>A0A0D2EAV7_9EURO</name>
<dbReference type="GeneID" id="25332404"/>
<dbReference type="InterPro" id="IPR005829">
    <property type="entry name" value="Sugar_transporter_CS"/>
</dbReference>
<keyword evidence="3" id="KW-0813">Transport</keyword>
<feature type="transmembrane region" description="Helical" evidence="8">
    <location>
        <begin position="392"/>
        <end position="413"/>
    </location>
</feature>
<keyword evidence="6 8" id="KW-0472">Membrane</keyword>
<gene>
    <name evidence="10" type="ORF">PV05_10496</name>
</gene>